<evidence type="ECO:0000313" key="3">
    <source>
        <dbReference type="EMBL" id="NNH74696.1"/>
    </source>
</evidence>
<sequence length="298" mass="31564">MNDPILGSSPGHPILVTGAGGGSQGATGRMVSESLVRAGLPVRAFVHRDDARTAELKDLGAEIVVGDLREVTAVRPAVQGVRRAYFTYPVTAGMLDAAAVFATSAHEAGVQRVVAVSQLGSDPNAGTPHMRRHWVAEQVLDRAEVGAVHLRAAVFFDNLRVAIGDRGELALPLGSPETVLPLIAAADVAAVGAGVLRAEGPVDPVLWLAGEIMTVGQAADAFGVPYVPVDPDDYARTAMSIYRDEVTVEHLTHLWTMFAAIGSGHELFRVTETIEQFTGRPPLTLRDYTGIRPDADPR</sequence>
<dbReference type="SUPFAM" id="SSF51735">
    <property type="entry name" value="NAD(P)-binding Rossmann-fold domains"/>
    <property type="match status" value="1"/>
</dbReference>
<reference evidence="3 4" key="1">
    <citation type="submission" date="2020-05" db="EMBL/GenBank/DDBJ databases">
        <title>MicrobeNet Type strains.</title>
        <authorList>
            <person name="Nicholson A.C."/>
        </authorList>
    </citation>
    <scope>NUCLEOTIDE SEQUENCE [LARGE SCALE GENOMIC DNA]</scope>
    <source>
        <strain evidence="3 4">JCM 3224</strain>
    </source>
</reference>
<organism evidence="3 4">
    <name type="scientific">Nocardia uniformis</name>
    <dbReference type="NCBI Taxonomy" id="53432"/>
    <lineage>
        <taxon>Bacteria</taxon>
        <taxon>Bacillati</taxon>
        <taxon>Actinomycetota</taxon>
        <taxon>Actinomycetes</taxon>
        <taxon>Mycobacteriales</taxon>
        <taxon>Nocardiaceae</taxon>
        <taxon>Nocardia</taxon>
    </lineage>
</organism>
<evidence type="ECO:0000256" key="1">
    <source>
        <dbReference type="SAM" id="MobiDB-lite"/>
    </source>
</evidence>
<accession>A0A849CA23</accession>
<dbReference type="PANTHER" id="PTHR43162">
    <property type="match status" value="1"/>
</dbReference>
<proteinExistence type="predicted"/>
<feature type="region of interest" description="Disordered" evidence="1">
    <location>
        <begin position="1"/>
        <end position="27"/>
    </location>
</feature>
<feature type="domain" description="NAD(P)-binding" evidence="2">
    <location>
        <begin position="22"/>
        <end position="131"/>
    </location>
</feature>
<evidence type="ECO:0000259" key="2">
    <source>
        <dbReference type="Pfam" id="PF13460"/>
    </source>
</evidence>
<dbReference type="InterPro" id="IPR036291">
    <property type="entry name" value="NAD(P)-bd_dom_sf"/>
</dbReference>
<keyword evidence="4" id="KW-1185">Reference proteome</keyword>
<name>A0A849CA23_9NOCA</name>
<dbReference type="InterPro" id="IPR016040">
    <property type="entry name" value="NAD(P)-bd_dom"/>
</dbReference>
<comment type="caution">
    <text evidence="3">The sequence shown here is derived from an EMBL/GenBank/DDBJ whole genome shotgun (WGS) entry which is preliminary data.</text>
</comment>
<dbReference type="InterPro" id="IPR051604">
    <property type="entry name" value="Ergot_Alk_Oxidoreductase"/>
</dbReference>
<gene>
    <name evidence="3" type="ORF">HLB23_33430</name>
</gene>
<dbReference type="Gene3D" id="3.90.25.10">
    <property type="entry name" value="UDP-galactose 4-epimerase, domain 1"/>
    <property type="match status" value="1"/>
</dbReference>
<dbReference type="AlphaFoldDB" id="A0A849CA23"/>
<dbReference type="RefSeq" id="WP_067525716.1">
    <property type="nucleotide sequence ID" value="NZ_JABELX010000015.1"/>
</dbReference>
<dbReference type="Proteomes" id="UP000586827">
    <property type="component" value="Unassembled WGS sequence"/>
</dbReference>
<dbReference type="EMBL" id="JABELX010000015">
    <property type="protein sequence ID" value="NNH74696.1"/>
    <property type="molecule type" value="Genomic_DNA"/>
</dbReference>
<protein>
    <submittedName>
        <fullName evidence="3">NAD(P)H-binding protein</fullName>
    </submittedName>
</protein>
<dbReference type="Pfam" id="PF13460">
    <property type="entry name" value="NAD_binding_10"/>
    <property type="match status" value="1"/>
</dbReference>
<dbReference type="PANTHER" id="PTHR43162:SF1">
    <property type="entry name" value="PRESTALK A DIFFERENTIATION PROTEIN A"/>
    <property type="match status" value="1"/>
</dbReference>
<dbReference type="Gene3D" id="3.40.50.720">
    <property type="entry name" value="NAD(P)-binding Rossmann-like Domain"/>
    <property type="match status" value="1"/>
</dbReference>
<evidence type="ECO:0000313" key="4">
    <source>
        <dbReference type="Proteomes" id="UP000586827"/>
    </source>
</evidence>